<dbReference type="AlphaFoldDB" id="W9HRX9"/>
<reference evidence="1 2" key="1">
    <citation type="submission" date="2011-06" db="EMBL/GenBank/DDBJ databases">
        <title>The Genome Sequence of Fusarium oxysporum FOSC 3-a.</title>
        <authorList>
            <consortium name="The Broad Institute Genome Sequencing Platform"/>
            <person name="Ma L.-J."/>
            <person name="Gale L.R."/>
            <person name="Schwartz D.C."/>
            <person name="Zhou S."/>
            <person name="Corby-Kistler H."/>
            <person name="Young S.K."/>
            <person name="Zeng Q."/>
            <person name="Gargeya S."/>
            <person name="Fitzgerald M."/>
            <person name="Haas B."/>
            <person name="Abouelleil A."/>
            <person name="Alvarado L."/>
            <person name="Arachchi H.M."/>
            <person name="Berlin A."/>
            <person name="Brown A."/>
            <person name="Chapman S.B."/>
            <person name="Chen Z."/>
            <person name="Dunbar C."/>
            <person name="Freedman E."/>
            <person name="Gearin G."/>
            <person name="Gellesch M."/>
            <person name="Goldberg J."/>
            <person name="Griggs A."/>
            <person name="Gujja S."/>
            <person name="Heiman D."/>
            <person name="Howarth C."/>
            <person name="Larson L."/>
            <person name="Lui A."/>
            <person name="MacDonald P.J.P."/>
            <person name="Mehta T."/>
            <person name="Montmayeur A."/>
            <person name="Murphy C."/>
            <person name="Neiman D."/>
            <person name="Pearson M."/>
            <person name="Priest M."/>
            <person name="Roberts A."/>
            <person name="Saif S."/>
            <person name="Shea T."/>
            <person name="Shenoy N."/>
            <person name="Sisk P."/>
            <person name="Stolte C."/>
            <person name="Sykes S."/>
            <person name="Wortman J."/>
            <person name="Nusbaum C."/>
            <person name="Birren B."/>
        </authorList>
    </citation>
    <scope>NUCLEOTIDE SEQUENCE [LARGE SCALE GENOMIC DNA]</scope>
    <source>
        <strain evidence="2">FOSC 3-a</strain>
    </source>
</reference>
<accession>W9HRX9</accession>
<gene>
    <name evidence="1" type="ORF">FOYG_15046</name>
</gene>
<evidence type="ECO:0000313" key="2">
    <source>
        <dbReference type="Proteomes" id="UP000030753"/>
    </source>
</evidence>
<evidence type="ECO:0000313" key="1">
    <source>
        <dbReference type="EMBL" id="EWY82966.1"/>
    </source>
</evidence>
<protein>
    <submittedName>
        <fullName evidence="1">Uncharacterized protein</fullName>
    </submittedName>
</protein>
<dbReference type="HOGENOM" id="CLU_2454785_0_0_1"/>
<name>W9HRX9_FUSOX</name>
<dbReference type="Proteomes" id="UP000030753">
    <property type="component" value="Unassembled WGS sequence"/>
</dbReference>
<proteinExistence type="predicted"/>
<sequence>MSEGLDRSIRSDLPAPTRAFFYQNHPNQTDLHNYTDGSVVTPQVATAYRVTLQGRPTYKALEQQYEAVWKSICMEEYDKLNSRFLIPES</sequence>
<dbReference type="EMBL" id="JH717848">
    <property type="protein sequence ID" value="EWY82966.1"/>
    <property type="molecule type" value="Genomic_DNA"/>
</dbReference>
<organism evidence="1 2">
    <name type="scientific">Fusarium oxysporum NRRL 32931</name>
    <dbReference type="NCBI Taxonomy" id="660029"/>
    <lineage>
        <taxon>Eukaryota</taxon>
        <taxon>Fungi</taxon>
        <taxon>Dikarya</taxon>
        <taxon>Ascomycota</taxon>
        <taxon>Pezizomycotina</taxon>
        <taxon>Sordariomycetes</taxon>
        <taxon>Hypocreomycetidae</taxon>
        <taxon>Hypocreales</taxon>
        <taxon>Nectriaceae</taxon>
        <taxon>Fusarium</taxon>
        <taxon>Fusarium oxysporum species complex</taxon>
    </lineage>
</organism>
<dbReference type="OrthoDB" id="10537081at2759"/>